<dbReference type="CDD" id="cd01038">
    <property type="entry name" value="Endonuclease_DUF559"/>
    <property type="match status" value="1"/>
</dbReference>
<protein>
    <submittedName>
        <fullName evidence="2">DUF559 domain-containing protein</fullName>
    </submittedName>
</protein>
<dbReference type="InterPro" id="IPR011335">
    <property type="entry name" value="Restrct_endonuc-II-like"/>
</dbReference>
<dbReference type="SUPFAM" id="SSF52980">
    <property type="entry name" value="Restriction endonuclease-like"/>
    <property type="match status" value="1"/>
</dbReference>
<dbReference type="Pfam" id="PF04480">
    <property type="entry name" value="DUF559"/>
    <property type="match status" value="1"/>
</dbReference>
<sequence length="114" mass="12678">MVNRATSLRRTTTGAEAKLWTVLRGARLNGWKFRRQHPIDRFVVDFACLKAKLVVEVDGATHGSPAERDRDAERTRVIEAAGFQVIRIGNTDIRDTLDGVLQSILAAVVGRDHV</sequence>
<feature type="domain" description="DUF559" evidence="1">
    <location>
        <begin position="3"/>
        <end position="107"/>
    </location>
</feature>
<proteinExistence type="predicted"/>
<dbReference type="PANTHER" id="PTHR38590">
    <property type="entry name" value="BLL0828 PROTEIN"/>
    <property type="match status" value="1"/>
</dbReference>
<evidence type="ECO:0000313" key="3">
    <source>
        <dbReference type="Proteomes" id="UP001224644"/>
    </source>
</evidence>
<evidence type="ECO:0000313" key="2">
    <source>
        <dbReference type="EMBL" id="MDN3592518.1"/>
    </source>
</evidence>
<dbReference type="Gene3D" id="3.40.960.10">
    <property type="entry name" value="VSR Endonuclease"/>
    <property type="match status" value="1"/>
</dbReference>
<dbReference type="RefSeq" id="WP_238228220.1">
    <property type="nucleotide sequence ID" value="NZ_BPQD01000041.1"/>
</dbReference>
<evidence type="ECO:0000259" key="1">
    <source>
        <dbReference type="Pfam" id="PF04480"/>
    </source>
</evidence>
<dbReference type="EMBL" id="JAUFPX010000017">
    <property type="protein sequence ID" value="MDN3592518.1"/>
    <property type="molecule type" value="Genomic_DNA"/>
</dbReference>
<accession>A0ABT8BK02</accession>
<dbReference type="PANTHER" id="PTHR38590:SF1">
    <property type="entry name" value="BLL0828 PROTEIN"/>
    <property type="match status" value="1"/>
</dbReference>
<keyword evidence="3" id="KW-1185">Reference proteome</keyword>
<dbReference type="Proteomes" id="UP001224644">
    <property type="component" value="Unassembled WGS sequence"/>
</dbReference>
<dbReference type="InterPro" id="IPR007569">
    <property type="entry name" value="DUF559"/>
</dbReference>
<reference evidence="3" key="1">
    <citation type="journal article" date="2019" name="Int. J. Syst. Evol. Microbiol.">
        <title>The Global Catalogue of Microorganisms (GCM) 10K type strain sequencing project: providing services to taxonomists for standard genome sequencing and annotation.</title>
        <authorList>
            <consortium name="The Broad Institute Genomics Platform"/>
            <consortium name="The Broad Institute Genome Sequencing Center for Infectious Disease"/>
            <person name="Wu L."/>
            <person name="Ma J."/>
        </authorList>
    </citation>
    <scope>NUCLEOTIDE SEQUENCE [LARGE SCALE GENOMIC DNA]</scope>
    <source>
        <strain evidence="3">CECT 7069</strain>
    </source>
</reference>
<gene>
    <name evidence="2" type="ORF">QWZ12_18155</name>
</gene>
<dbReference type="InterPro" id="IPR047216">
    <property type="entry name" value="Endonuclease_DUF559_bact"/>
</dbReference>
<comment type="caution">
    <text evidence="2">The sequence shown here is derived from an EMBL/GenBank/DDBJ whole genome shotgun (WGS) entry which is preliminary data.</text>
</comment>
<organism evidence="2 3">
    <name type="scientific">Methylobacterium adhaesivum</name>
    <dbReference type="NCBI Taxonomy" id="333297"/>
    <lineage>
        <taxon>Bacteria</taxon>
        <taxon>Pseudomonadati</taxon>
        <taxon>Pseudomonadota</taxon>
        <taxon>Alphaproteobacteria</taxon>
        <taxon>Hyphomicrobiales</taxon>
        <taxon>Methylobacteriaceae</taxon>
        <taxon>Methylobacterium</taxon>
    </lineage>
</organism>
<name>A0ABT8BK02_9HYPH</name>